<evidence type="ECO:0000313" key="3">
    <source>
        <dbReference type="Proteomes" id="UP000299102"/>
    </source>
</evidence>
<dbReference type="EMBL" id="BGZK01002883">
    <property type="protein sequence ID" value="GBP97158.1"/>
    <property type="molecule type" value="Genomic_DNA"/>
</dbReference>
<dbReference type="AlphaFoldDB" id="A0A4C2AAJ9"/>
<proteinExistence type="predicted"/>
<sequence length="221" mass="23655">MRLDVTSLPSSEVFDRGFRTRSCRRARPGAAGRGGVRAAGDDASRGTGHVRRAAAAKSGVLRERPAGHCAHVRHRRRGESVFHAGKTIVTARCLDRPPPAPRAPRPPPPTPLMMGGAVYSTCVLRQLLGISEGQTSHQKITAIHERPVTPEEPSVHCRPLGKHSRAIKMPGVNSAAAGAGQRPPDAALTSPPYRVYYNTLAPAPGCARVDVSLIYRFLSSE</sequence>
<evidence type="ECO:0000313" key="2">
    <source>
        <dbReference type="EMBL" id="GBP97158.1"/>
    </source>
</evidence>
<keyword evidence="3" id="KW-1185">Reference proteome</keyword>
<gene>
    <name evidence="2" type="ORF">EVAR_67421_1</name>
</gene>
<organism evidence="2 3">
    <name type="scientific">Eumeta variegata</name>
    <name type="common">Bagworm moth</name>
    <name type="synonym">Eumeta japonica</name>
    <dbReference type="NCBI Taxonomy" id="151549"/>
    <lineage>
        <taxon>Eukaryota</taxon>
        <taxon>Metazoa</taxon>
        <taxon>Ecdysozoa</taxon>
        <taxon>Arthropoda</taxon>
        <taxon>Hexapoda</taxon>
        <taxon>Insecta</taxon>
        <taxon>Pterygota</taxon>
        <taxon>Neoptera</taxon>
        <taxon>Endopterygota</taxon>
        <taxon>Lepidoptera</taxon>
        <taxon>Glossata</taxon>
        <taxon>Ditrysia</taxon>
        <taxon>Tineoidea</taxon>
        <taxon>Psychidae</taxon>
        <taxon>Oiketicinae</taxon>
        <taxon>Eumeta</taxon>
    </lineage>
</organism>
<reference evidence="2 3" key="1">
    <citation type="journal article" date="2019" name="Commun. Biol.">
        <title>The bagworm genome reveals a unique fibroin gene that provides high tensile strength.</title>
        <authorList>
            <person name="Kono N."/>
            <person name="Nakamura H."/>
            <person name="Ohtoshi R."/>
            <person name="Tomita M."/>
            <person name="Numata K."/>
            <person name="Arakawa K."/>
        </authorList>
    </citation>
    <scope>NUCLEOTIDE SEQUENCE [LARGE SCALE GENOMIC DNA]</scope>
</reference>
<evidence type="ECO:0000256" key="1">
    <source>
        <dbReference type="SAM" id="MobiDB-lite"/>
    </source>
</evidence>
<dbReference type="Proteomes" id="UP000299102">
    <property type="component" value="Unassembled WGS sequence"/>
</dbReference>
<name>A0A4C2AAJ9_EUMVA</name>
<comment type="caution">
    <text evidence="2">The sequence shown here is derived from an EMBL/GenBank/DDBJ whole genome shotgun (WGS) entry which is preliminary data.</text>
</comment>
<accession>A0A4C2AAJ9</accession>
<protein>
    <submittedName>
        <fullName evidence="2">Uncharacterized protein</fullName>
    </submittedName>
</protein>
<feature type="region of interest" description="Disordered" evidence="1">
    <location>
        <begin position="25"/>
        <end position="47"/>
    </location>
</feature>